<dbReference type="PROSITE" id="PS50109">
    <property type="entry name" value="HIS_KIN"/>
    <property type="match status" value="1"/>
</dbReference>
<dbReference type="Gene3D" id="6.10.340.10">
    <property type="match status" value="1"/>
</dbReference>
<reference evidence="14 15" key="1">
    <citation type="submission" date="2020-10" db="EMBL/GenBank/DDBJ databases">
        <title>Connecting structure to function with the recovery of over 1000 high-quality activated sludge metagenome-assembled genomes encoding full-length rRNA genes using long-read sequencing.</title>
        <authorList>
            <person name="Singleton C.M."/>
            <person name="Petriglieri F."/>
            <person name="Kristensen J.M."/>
            <person name="Kirkegaard R.H."/>
            <person name="Michaelsen T.Y."/>
            <person name="Andersen M.H."/>
            <person name="Karst S.M."/>
            <person name="Dueholm M.S."/>
            <person name="Nielsen P.H."/>
            <person name="Albertsen M."/>
        </authorList>
    </citation>
    <scope>NUCLEOTIDE SEQUENCE [LARGE SCALE GENOMIC DNA]</scope>
    <source>
        <strain evidence="14">Ega_18-Q3-R5-49_MAXAC.001</strain>
    </source>
</reference>
<evidence type="ECO:0000313" key="15">
    <source>
        <dbReference type="Proteomes" id="UP000726105"/>
    </source>
</evidence>
<keyword evidence="5" id="KW-0808">Transferase</keyword>
<evidence type="ECO:0000256" key="6">
    <source>
        <dbReference type="ARBA" id="ARBA00022692"/>
    </source>
</evidence>
<keyword evidence="6 11" id="KW-0812">Transmembrane</keyword>
<dbReference type="EMBL" id="JADJIB010000005">
    <property type="protein sequence ID" value="MBK7274223.1"/>
    <property type="molecule type" value="Genomic_DNA"/>
</dbReference>
<dbReference type="InterPro" id="IPR003660">
    <property type="entry name" value="HAMP_dom"/>
</dbReference>
<dbReference type="SMART" id="SM00388">
    <property type="entry name" value="HisKA"/>
    <property type="match status" value="1"/>
</dbReference>
<dbReference type="SUPFAM" id="SSF55874">
    <property type="entry name" value="ATPase domain of HSP90 chaperone/DNA topoisomerase II/histidine kinase"/>
    <property type="match status" value="1"/>
</dbReference>
<evidence type="ECO:0000256" key="7">
    <source>
        <dbReference type="ARBA" id="ARBA00022777"/>
    </source>
</evidence>
<dbReference type="SUPFAM" id="SSF158472">
    <property type="entry name" value="HAMP domain-like"/>
    <property type="match status" value="1"/>
</dbReference>
<sequence length="405" mass="42104">MNRLVVRLVISHLLVAVVAALATFLVVRQLAPALFDASLRVGQGGGLGQGSGAQGTAGGAGMVLRQQFGDAVDRALAVGAVVGALAAALVGALAAYRLIRPLDALRAATRAMAQGTYAVPLPTPRTTELAELTDDVKLLGQQLGETETQRVRLLGEVAHEMRTPLTVIDGTVEAMIDGILPLEPDQLAVVSDEVRRLRRLSDDLSALSRTDEGRLSLVLADVDLREVVSRAAGRLRAQAEDAGLDFEIDCGDANVPVRVDAERIGQVVTNLVGNAVRATPDGGRVRVRCGRSESAGRHGAASAVIIVEDTGEGLAGADLTRIFERFYRVPGRRAPEHETGSGIGLTIARGIVAAHGGQLTATSAGPGQGATFTVTLPLARPGESHDRSDVTGLASAEVHNPGGRR</sequence>
<feature type="region of interest" description="Disordered" evidence="10">
    <location>
        <begin position="379"/>
        <end position="405"/>
    </location>
</feature>
<dbReference type="SMART" id="SM00387">
    <property type="entry name" value="HATPase_c"/>
    <property type="match status" value="1"/>
</dbReference>
<dbReference type="CDD" id="cd00082">
    <property type="entry name" value="HisKA"/>
    <property type="match status" value="1"/>
</dbReference>
<keyword evidence="8 11" id="KW-1133">Transmembrane helix</keyword>
<comment type="caution">
    <text evidence="14">The sequence shown here is derived from an EMBL/GenBank/DDBJ whole genome shotgun (WGS) entry which is preliminary data.</text>
</comment>
<dbReference type="FunFam" id="3.30.565.10:FF:000006">
    <property type="entry name" value="Sensor histidine kinase WalK"/>
    <property type="match status" value="1"/>
</dbReference>
<dbReference type="InterPro" id="IPR003661">
    <property type="entry name" value="HisK_dim/P_dom"/>
</dbReference>
<protein>
    <recommendedName>
        <fullName evidence="3">histidine kinase</fullName>
        <ecNumber evidence="3">2.7.13.3</ecNumber>
    </recommendedName>
</protein>
<comment type="catalytic activity">
    <reaction evidence="1">
        <text>ATP + protein L-histidine = ADP + protein N-phospho-L-histidine.</text>
        <dbReference type="EC" id="2.7.13.3"/>
    </reaction>
</comment>
<name>A0A935IPK3_9MICO</name>
<evidence type="ECO:0000256" key="5">
    <source>
        <dbReference type="ARBA" id="ARBA00022679"/>
    </source>
</evidence>
<dbReference type="Gene3D" id="1.10.287.130">
    <property type="match status" value="1"/>
</dbReference>
<evidence type="ECO:0000256" key="11">
    <source>
        <dbReference type="SAM" id="Phobius"/>
    </source>
</evidence>
<dbReference type="AlphaFoldDB" id="A0A935IPK3"/>
<evidence type="ECO:0000256" key="1">
    <source>
        <dbReference type="ARBA" id="ARBA00000085"/>
    </source>
</evidence>
<keyword evidence="4" id="KW-0597">Phosphoprotein</keyword>
<feature type="domain" description="HAMP" evidence="13">
    <location>
        <begin position="96"/>
        <end position="148"/>
    </location>
</feature>
<evidence type="ECO:0000256" key="10">
    <source>
        <dbReference type="SAM" id="MobiDB-lite"/>
    </source>
</evidence>
<feature type="transmembrane region" description="Helical" evidence="11">
    <location>
        <begin position="75"/>
        <end position="96"/>
    </location>
</feature>
<evidence type="ECO:0000313" key="14">
    <source>
        <dbReference type="EMBL" id="MBK7274223.1"/>
    </source>
</evidence>
<feature type="transmembrane region" description="Helical" evidence="11">
    <location>
        <begin position="12"/>
        <end position="31"/>
    </location>
</feature>
<comment type="subcellular location">
    <subcellularLocation>
        <location evidence="2">Cell membrane</location>
    </subcellularLocation>
</comment>
<dbReference type="PROSITE" id="PS50885">
    <property type="entry name" value="HAMP"/>
    <property type="match status" value="1"/>
</dbReference>
<dbReference type="SMART" id="SM00304">
    <property type="entry name" value="HAMP"/>
    <property type="match status" value="1"/>
</dbReference>
<accession>A0A935IPK3</accession>
<keyword evidence="9" id="KW-0902">Two-component regulatory system</keyword>
<dbReference type="CDD" id="cd00075">
    <property type="entry name" value="HATPase"/>
    <property type="match status" value="1"/>
</dbReference>
<evidence type="ECO:0000256" key="3">
    <source>
        <dbReference type="ARBA" id="ARBA00012438"/>
    </source>
</evidence>
<dbReference type="PANTHER" id="PTHR43547:SF2">
    <property type="entry name" value="HYBRID SIGNAL TRANSDUCTION HISTIDINE KINASE C"/>
    <property type="match status" value="1"/>
</dbReference>
<dbReference type="InterPro" id="IPR005467">
    <property type="entry name" value="His_kinase_dom"/>
</dbReference>
<dbReference type="GO" id="GO:0005886">
    <property type="term" value="C:plasma membrane"/>
    <property type="evidence" value="ECO:0007669"/>
    <property type="project" value="UniProtKB-SubCell"/>
</dbReference>
<dbReference type="EC" id="2.7.13.3" evidence="3"/>
<dbReference type="PANTHER" id="PTHR43547">
    <property type="entry name" value="TWO-COMPONENT HISTIDINE KINASE"/>
    <property type="match status" value="1"/>
</dbReference>
<evidence type="ECO:0000256" key="2">
    <source>
        <dbReference type="ARBA" id="ARBA00004236"/>
    </source>
</evidence>
<dbReference type="InterPro" id="IPR004358">
    <property type="entry name" value="Sig_transdc_His_kin-like_C"/>
</dbReference>
<dbReference type="Pfam" id="PF02518">
    <property type="entry name" value="HATPase_c"/>
    <property type="match status" value="1"/>
</dbReference>
<evidence type="ECO:0000256" key="4">
    <source>
        <dbReference type="ARBA" id="ARBA00022553"/>
    </source>
</evidence>
<keyword evidence="7 14" id="KW-0418">Kinase</keyword>
<proteinExistence type="predicted"/>
<dbReference type="InterPro" id="IPR003594">
    <property type="entry name" value="HATPase_dom"/>
</dbReference>
<evidence type="ECO:0000259" key="12">
    <source>
        <dbReference type="PROSITE" id="PS50109"/>
    </source>
</evidence>
<evidence type="ECO:0000256" key="8">
    <source>
        <dbReference type="ARBA" id="ARBA00022989"/>
    </source>
</evidence>
<dbReference type="GO" id="GO:0000155">
    <property type="term" value="F:phosphorelay sensor kinase activity"/>
    <property type="evidence" value="ECO:0007669"/>
    <property type="project" value="InterPro"/>
</dbReference>
<feature type="domain" description="Histidine kinase" evidence="12">
    <location>
        <begin position="156"/>
        <end position="380"/>
    </location>
</feature>
<dbReference type="Proteomes" id="UP000726105">
    <property type="component" value="Unassembled WGS sequence"/>
</dbReference>
<dbReference type="CDD" id="cd06225">
    <property type="entry name" value="HAMP"/>
    <property type="match status" value="1"/>
</dbReference>
<dbReference type="PRINTS" id="PR00344">
    <property type="entry name" value="BCTRLSENSOR"/>
</dbReference>
<dbReference type="InterPro" id="IPR036890">
    <property type="entry name" value="HATPase_C_sf"/>
</dbReference>
<dbReference type="SUPFAM" id="SSF47384">
    <property type="entry name" value="Homodimeric domain of signal transducing histidine kinase"/>
    <property type="match status" value="1"/>
</dbReference>
<evidence type="ECO:0000256" key="9">
    <source>
        <dbReference type="ARBA" id="ARBA00023012"/>
    </source>
</evidence>
<evidence type="ECO:0000259" key="13">
    <source>
        <dbReference type="PROSITE" id="PS50885"/>
    </source>
</evidence>
<gene>
    <name evidence="14" type="ORF">IPI13_14010</name>
</gene>
<dbReference type="Pfam" id="PF00672">
    <property type="entry name" value="HAMP"/>
    <property type="match status" value="1"/>
</dbReference>
<keyword evidence="11" id="KW-0472">Membrane</keyword>
<dbReference type="Gene3D" id="3.30.565.10">
    <property type="entry name" value="Histidine kinase-like ATPase, C-terminal domain"/>
    <property type="match status" value="1"/>
</dbReference>
<dbReference type="Pfam" id="PF00512">
    <property type="entry name" value="HisKA"/>
    <property type="match status" value="1"/>
</dbReference>
<organism evidence="14 15">
    <name type="scientific">Candidatus Phosphoribacter hodrii</name>
    <dbReference type="NCBI Taxonomy" id="2953743"/>
    <lineage>
        <taxon>Bacteria</taxon>
        <taxon>Bacillati</taxon>
        <taxon>Actinomycetota</taxon>
        <taxon>Actinomycetes</taxon>
        <taxon>Micrococcales</taxon>
        <taxon>Dermatophilaceae</taxon>
        <taxon>Candidatus Phosphoribacter</taxon>
    </lineage>
</organism>
<dbReference type="InterPro" id="IPR036097">
    <property type="entry name" value="HisK_dim/P_sf"/>
</dbReference>